<name>A0A5E4Y6W7_9BURK</name>
<dbReference type="InterPro" id="IPR025737">
    <property type="entry name" value="FApF"/>
</dbReference>
<reference evidence="2 3" key="1">
    <citation type="submission" date="2019-08" db="EMBL/GenBank/DDBJ databases">
        <authorList>
            <person name="Peeters C."/>
        </authorList>
    </citation>
    <scope>NUCLEOTIDE SEQUENCE [LARGE SCALE GENOMIC DNA]</scope>
    <source>
        <strain evidence="2 3">LMG 31114</strain>
    </source>
</reference>
<dbReference type="Pfam" id="PF13557">
    <property type="entry name" value="Phenol_MetA_deg"/>
    <property type="match status" value="1"/>
</dbReference>
<organism evidence="2 3">
    <name type="scientific">Pandoraea pneumonica</name>
    <dbReference type="NCBI Taxonomy" id="2508299"/>
    <lineage>
        <taxon>Bacteria</taxon>
        <taxon>Pseudomonadati</taxon>
        <taxon>Pseudomonadota</taxon>
        <taxon>Betaproteobacteria</taxon>
        <taxon>Burkholderiales</taxon>
        <taxon>Burkholderiaceae</taxon>
        <taxon>Pandoraea</taxon>
    </lineage>
</organism>
<proteinExistence type="predicted"/>
<accession>A0A5E4Y6W7</accession>
<dbReference type="Proteomes" id="UP000366945">
    <property type="component" value="Unassembled WGS sequence"/>
</dbReference>
<evidence type="ECO:0000313" key="3">
    <source>
        <dbReference type="Proteomes" id="UP000366945"/>
    </source>
</evidence>
<gene>
    <name evidence="2" type="ORF">PPN31114_04332</name>
</gene>
<protein>
    <recommendedName>
        <fullName evidence="4">Phenol degradation protein meta</fullName>
    </recommendedName>
</protein>
<dbReference type="GeneID" id="300406318"/>
<dbReference type="AlphaFoldDB" id="A0A5E4Y6W7"/>
<sequence>MHNNDQKHFRAHASHPSRTSFSRLAALATLSVAAFMTAPAHAAGHYVPGVEGIQAASVPGPGMYFLGYAVNYNINRVTEAPGNNDGTVNALALRGAWITQATFLGANYGVEAIVPMTAKSFTFNGIGYAGSSRGVGDIYVSPLVLGWHGAQWDLSFGLGQWLNVGTFSATDPSSPGNGYSSTMLSFGGTYYPDTAKQWSLSVLMRAEKNYSQRQTGITPGNGLVVEWGVARHITPTTQMGLVGYYQGQISNDSGDGASPMRPRKAAVGVQFDWLIPSEKLFLKVAGYTEYMAGGGSTKGNLIRLALVKAF</sequence>
<evidence type="ECO:0000256" key="1">
    <source>
        <dbReference type="SAM" id="SignalP"/>
    </source>
</evidence>
<feature type="signal peptide" evidence="1">
    <location>
        <begin position="1"/>
        <end position="42"/>
    </location>
</feature>
<dbReference type="RefSeq" id="WP_150681527.1">
    <property type="nucleotide sequence ID" value="NZ_CABPSK010000004.1"/>
</dbReference>
<evidence type="ECO:0000313" key="2">
    <source>
        <dbReference type="EMBL" id="VVE44429.1"/>
    </source>
</evidence>
<dbReference type="OrthoDB" id="8639774at2"/>
<keyword evidence="3" id="KW-1185">Reference proteome</keyword>
<dbReference type="EMBL" id="CABPSK010000004">
    <property type="protein sequence ID" value="VVE44429.1"/>
    <property type="molecule type" value="Genomic_DNA"/>
</dbReference>
<feature type="chain" id="PRO_5022732330" description="Phenol degradation protein meta" evidence="1">
    <location>
        <begin position="43"/>
        <end position="310"/>
    </location>
</feature>
<keyword evidence="1" id="KW-0732">Signal</keyword>
<evidence type="ECO:0008006" key="4">
    <source>
        <dbReference type="Google" id="ProtNLM"/>
    </source>
</evidence>